<keyword evidence="4" id="KW-1185">Reference proteome</keyword>
<feature type="compositionally biased region" description="Low complexity" evidence="1">
    <location>
        <begin position="236"/>
        <end position="247"/>
    </location>
</feature>
<accession>A0A3A2ZET3</accession>
<comment type="caution">
    <text evidence="3">The sequence shown here is derived from an EMBL/GenBank/DDBJ whole genome shotgun (WGS) entry which is preliminary data.</text>
</comment>
<dbReference type="InterPro" id="IPR029063">
    <property type="entry name" value="SAM-dependent_MTases_sf"/>
</dbReference>
<dbReference type="GO" id="GO:0008757">
    <property type="term" value="F:S-adenosylmethionine-dependent methyltransferase activity"/>
    <property type="evidence" value="ECO:0007669"/>
    <property type="project" value="InterPro"/>
</dbReference>
<dbReference type="AlphaFoldDB" id="A0A3A2ZET3"/>
<dbReference type="Pfam" id="PF08241">
    <property type="entry name" value="Methyltransf_11"/>
    <property type="match status" value="1"/>
</dbReference>
<feature type="compositionally biased region" description="Low complexity" evidence="1">
    <location>
        <begin position="199"/>
        <end position="219"/>
    </location>
</feature>
<dbReference type="Gene3D" id="3.40.50.150">
    <property type="entry name" value="Vaccinia Virus protein VP39"/>
    <property type="match status" value="1"/>
</dbReference>
<evidence type="ECO:0000256" key="1">
    <source>
        <dbReference type="SAM" id="MobiDB-lite"/>
    </source>
</evidence>
<dbReference type="STRING" id="2070753.A0A3A2ZET3"/>
<reference evidence="4" key="1">
    <citation type="submission" date="2017-02" db="EMBL/GenBank/DDBJ databases">
        <authorList>
            <person name="Tafer H."/>
            <person name="Lopandic K."/>
        </authorList>
    </citation>
    <scope>NUCLEOTIDE SEQUENCE [LARGE SCALE GENOMIC DNA]</scope>
    <source>
        <strain evidence="4">CBS 366.77</strain>
    </source>
</reference>
<evidence type="ECO:0000313" key="3">
    <source>
        <dbReference type="EMBL" id="RJE21466.1"/>
    </source>
</evidence>
<evidence type="ECO:0000259" key="2">
    <source>
        <dbReference type="Pfam" id="PF08241"/>
    </source>
</evidence>
<dbReference type="EMBL" id="MVGC01000226">
    <property type="protein sequence ID" value="RJE21466.1"/>
    <property type="molecule type" value="Genomic_DNA"/>
</dbReference>
<organism evidence="3 4">
    <name type="scientific">Aspergillus sclerotialis</name>
    <dbReference type="NCBI Taxonomy" id="2070753"/>
    <lineage>
        <taxon>Eukaryota</taxon>
        <taxon>Fungi</taxon>
        <taxon>Dikarya</taxon>
        <taxon>Ascomycota</taxon>
        <taxon>Pezizomycotina</taxon>
        <taxon>Eurotiomycetes</taxon>
        <taxon>Eurotiomycetidae</taxon>
        <taxon>Eurotiales</taxon>
        <taxon>Aspergillaceae</taxon>
        <taxon>Aspergillus</taxon>
        <taxon>Aspergillus subgen. Polypaecilum</taxon>
    </lineage>
</organism>
<evidence type="ECO:0000313" key="4">
    <source>
        <dbReference type="Proteomes" id="UP000266188"/>
    </source>
</evidence>
<dbReference type="SUPFAM" id="SSF53335">
    <property type="entry name" value="S-adenosyl-L-methionine-dependent methyltransferases"/>
    <property type="match status" value="1"/>
</dbReference>
<dbReference type="OrthoDB" id="5382952at2759"/>
<feature type="compositionally biased region" description="Polar residues" evidence="1">
    <location>
        <begin position="223"/>
        <end position="235"/>
    </location>
</feature>
<dbReference type="InterPro" id="IPR013216">
    <property type="entry name" value="Methyltransf_11"/>
</dbReference>
<feature type="domain" description="Methyltransferase type 11" evidence="2">
    <location>
        <begin position="74"/>
        <end position="128"/>
    </location>
</feature>
<sequence>MTSRWLSFGRVLFSPAHNHVKNREQERILVIDGLGNDDWSFYCSLTYPKAEVYSLTIGRTTGVSTNPAAWKPPINHHTIHHASLERSLPFPKGFFAVAVLRFPSACSENVQNNIVSECKRVLRPGGYLEMSILDLDMVNMGIRTRKAVRRLKERTYLSDPNISLKPASDSIQRLLGRHGFDNLRRCMVCIPVAGMIVRSSGSSSSSNPSIKSTTPSIPKDTNSKTNPQNYNETNISLGDLLSDPSPSATNDESIRRIVARVSRWWYTRCYEVPVLPDGNIDLSIWADKKVLRECQKGGTGFRLLIAYTQKPSERRRTASV</sequence>
<dbReference type="CDD" id="cd02440">
    <property type="entry name" value="AdoMet_MTases"/>
    <property type="match status" value="1"/>
</dbReference>
<name>A0A3A2ZET3_9EURO</name>
<dbReference type="Proteomes" id="UP000266188">
    <property type="component" value="Unassembled WGS sequence"/>
</dbReference>
<protein>
    <recommendedName>
        <fullName evidence="2">Methyltransferase type 11 domain-containing protein</fullName>
    </recommendedName>
</protein>
<gene>
    <name evidence="3" type="ORF">PHISCL_06192</name>
</gene>
<feature type="region of interest" description="Disordered" evidence="1">
    <location>
        <begin position="199"/>
        <end position="251"/>
    </location>
</feature>
<proteinExistence type="predicted"/>